<dbReference type="RefSeq" id="WP_073384027.1">
    <property type="nucleotide sequence ID" value="NZ_FQZK01000032.1"/>
</dbReference>
<evidence type="ECO:0000256" key="1">
    <source>
        <dbReference type="SAM" id="MobiDB-lite"/>
    </source>
</evidence>
<dbReference type="InterPro" id="IPR013974">
    <property type="entry name" value="SAF"/>
</dbReference>
<feature type="region of interest" description="Disordered" evidence="1">
    <location>
        <begin position="1"/>
        <end position="25"/>
    </location>
</feature>
<dbReference type="STRING" id="758803.SAMN05421803_13215"/>
<dbReference type="Gene3D" id="3.90.1210.10">
    <property type="entry name" value="Antifreeze-like/N-acetylneuraminic acid synthase C-terminal domain"/>
    <property type="match status" value="1"/>
</dbReference>
<accession>A0A1M6V611</accession>
<dbReference type="CDD" id="cd11614">
    <property type="entry name" value="SAF_CpaB_FlgA_like"/>
    <property type="match status" value="1"/>
</dbReference>
<proteinExistence type="predicted"/>
<dbReference type="Proteomes" id="UP000184452">
    <property type="component" value="Unassembled WGS sequence"/>
</dbReference>
<dbReference type="OrthoDB" id="3429127at2"/>
<gene>
    <name evidence="3" type="ORF">SAMN05421803_13215</name>
</gene>
<protein>
    <submittedName>
        <fullName evidence="3">SAF domain-containing protein</fullName>
    </submittedName>
</protein>
<dbReference type="Pfam" id="PF08666">
    <property type="entry name" value="SAF"/>
    <property type="match status" value="1"/>
</dbReference>
<name>A0A1M6V611_9ACTN</name>
<reference evidence="3 4" key="1">
    <citation type="submission" date="2016-11" db="EMBL/GenBank/DDBJ databases">
        <authorList>
            <person name="Jaros S."/>
            <person name="Januszkiewicz K."/>
            <person name="Wedrychowicz H."/>
        </authorList>
    </citation>
    <scope>NUCLEOTIDE SEQUENCE [LARGE SCALE GENOMIC DNA]</scope>
    <source>
        <strain evidence="3 4">CGMCC 4.5723</strain>
    </source>
</reference>
<sequence>MVETTTAPPPGAGRQTQQPPAVRLSGAGPRRWRWLVLALTLTTAGALSGVIALDRLDDRTGVVVADSDLPAGHVLTMDDLRVSEMSVSSDLSFVDAARLEEVVGLTLTLPVVQGGVLPEAALGADAAFPESDRALVGATLQPGRFPASLGAGANVSVVVSAGEQQEDGAPQAFLALVRTLTPDPGVEGAVNVELLVSSADAARIAAAASANQVSLVQVHPRGGA</sequence>
<dbReference type="SMART" id="SM00858">
    <property type="entry name" value="SAF"/>
    <property type="match status" value="1"/>
</dbReference>
<evidence type="ECO:0000259" key="2">
    <source>
        <dbReference type="SMART" id="SM00858"/>
    </source>
</evidence>
<dbReference type="AlphaFoldDB" id="A0A1M6V611"/>
<evidence type="ECO:0000313" key="4">
    <source>
        <dbReference type="Proteomes" id="UP000184452"/>
    </source>
</evidence>
<evidence type="ECO:0000313" key="3">
    <source>
        <dbReference type="EMBL" id="SHK76922.1"/>
    </source>
</evidence>
<feature type="domain" description="SAF" evidence="2">
    <location>
        <begin position="60"/>
        <end position="123"/>
    </location>
</feature>
<organism evidence="3 4">
    <name type="scientific">Nocardiopsis flavescens</name>
    <dbReference type="NCBI Taxonomy" id="758803"/>
    <lineage>
        <taxon>Bacteria</taxon>
        <taxon>Bacillati</taxon>
        <taxon>Actinomycetota</taxon>
        <taxon>Actinomycetes</taxon>
        <taxon>Streptosporangiales</taxon>
        <taxon>Nocardiopsidaceae</taxon>
        <taxon>Nocardiopsis</taxon>
    </lineage>
</organism>
<keyword evidence="4" id="KW-1185">Reference proteome</keyword>
<dbReference type="EMBL" id="FQZK01000032">
    <property type="protein sequence ID" value="SHK76922.1"/>
    <property type="molecule type" value="Genomic_DNA"/>
</dbReference>